<organism evidence="5">
    <name type="scientific">uncultured Caudovirales phage</name>
    <dbReference type="NCBI Taxonomy" id="2100421"/>
    <lineage>
        <taxon>Viruses</taxon>
        <taxon>Duplodnaviria</taxon>
        <taxon>Heunggongvirae</taxon>
        <taxon>Uroviricota</taxon>
        <taxon>Caudoviricetes</taxon>
        <taxon>Peduoviridae</taxon>
        <taxon>Maltschvirus</taxon>
        <taxon>Maltschvirus maltsch</taxon>
    </lineage>
</organism>
<dbReference type="PANTHER" id="PTHR42646">
    <property type="entry name" value="FLAP ENDONUCLEASE XNI"/>
    <property type="match status" value="1"/>
</dbReference>
<gene>
    <name evidence="5" type="ORF">UFOVP329_40</name>
</gene>
<dbReference type="Gene3D" id="3.40.50.1010">
    <property type="entry name" value="5'-nuclease"/>
    <property type="match status" value="1"/>
</dbReference>
<name>A0A6J5LV02_9CAUD</name>
<evidence type="ECO:0000256" key="2">
    <source>
        <dbReference type="ARBA" id="ARBA00022801"/>
    </source>
</evidence>
<dbReference type="Pfam" id="PF02739">
    <property type="entry name" value="5_3_exonuc_N"/>
    <property type="match status" value="1"/>
</dbReference>
<reference evidence="5" key="1">
    <citation type="submission" date="2020-04" db="EMBL/GenBank/DDBJ databases">
        <authorList>
            <person name="Chiriac C."/>
            <person name="Salcher M."/>
            <person name="Ghai R."/>
            <person name="Kavagutti S V."/>
        </authorList>
    </citation>
    <scope>NUCLEOTIDE SEQUENCE</scope>
</reference>
<dbReference type="GO" id="GO:0008409">
    <property type="term" value="F:5'-3' exonuclease activity"/>
    <property type="evidence" value="ECO:0007669"/>
    <property type="project" value="InterPro"/>
</dbReference>
<dbReference type="InterPro" id="IPR008918">
    <property type="entry name" value="HhH2"/>
</dbReference>
<dbReference type="GO" id="GO:0003677">
    <property type="term" value="F:DNA binding"/>
    <property type="evidence" value="ECO:0007669"/>
    <property type="project" value="UniProtKB-KW"/>
</dbReference>
<evidence type="ECO:0000256" key="1">
    <source>
        <dbReference type="ARBA" id="ARBA00022722"/>
    </source>
</evidence>
<dbReference type="InterPro" id="IPR036279">
    <property type="entry name" value="5-3_exonuclease_C_sf"/>
</dbReference>
<sequence>MPMKVVPFDSPDVTAPIQESQLAIERRARKWAKNSTLIVIDARHMAYRAWYTRDLTNSTGESTSAIHGIITMCSGICRDADTTRIVLAWDGRLDAKRAMHAGYKVRHLRDKTPEDQAESERRENAIRRAEAMTGLLGLPSIRPDLCEADDIEGFIAHGASSGLLMQLNGIERAVVVTDDKDVLQLLSPRVHIWRPVKQELVDLPKFQQSMGFPPSNYAHYKALCGESASGDNIPGVPGVGDKTAATQVAMYQTIDKIIAEAKHAVASGKSRAIERKIVAHEQDARLSLLLSTLYKSPSDYAAAYRIRDNQWTTKTWGMIDTAICAACIHRKAHPGAIKELREQLDFGDTTIAMLEHCGVSIS</sequence>
<dbReference type="Gene3D" id="1.10.150.20">
    <property type="entry name" value="5' to 3' exonuclease, C-terminal subdomain"/>
    <property type="match status" value="1"/>
</dbReference>
<dbReference type="CDD" id="cd09898">
    <property type="entry name" value="H3TH_53EXO"/>
    <property type="match status" value="1"/>
</dbReference>
<evidence type="ECO:0000259" key="4">
    <source>
        <dbReference type="SMART" id="SM00475"/>
    </source>
</evidence>
<keyword evidence="2" id="KW-0378">Hydrolase</keyword>
<evidence type="ECO:0000256" key="3">
    <source>
        <dbReference type="ARBA" id="ARBA00023125"/>
    </source>
</evidence>
<keyword evidence="5" id="KW-0269">Exonuclease</keyword>
<dbReference type="SMART" id="SM00279">
    <property type="entry name" value="HhH2"/>
    <property type="match status" value="1"/>
</dbReference>
<dbReference type="InterPro" id="IPR038969">
    <property type="entry name" value="FEN"/>
</dbReference>
<dbReference type="GO" id="GO:0017108">
    <property type="term" value="F:5'-flap endonuclease activity"/>
    <property type="evidence" value="ECO:0007669"/>
    <property type="project" value="InterPro"/>
</dbReference>
<dbReference type="PANTHER" id="PTHR42646:SF2">
    <property type="entry name" value="5'-3' EXONUCLEASE FAMILY PROTEIN"/>
    <property type="match status" value="1"/>
</dbReference>
<dbReference type="CDD" id="cd09859">
    <property type="entry name" value="PIN_53EXO"/>
    <property type="match status" value="1"/>
</dbReference>
<dbReference type="SUPFAM" id="SSF47807">
    <property type="entry name" value="5' to 3' exonuclease, C-terminal subdomain"/>
    <property type="match status" value="1"/>
</dbReference>
<dbReference type="InterPro" id="IPR020045">
    <property type="entry name" value="DNA_polI_H3TH"/>
</dbReference>
<proteinExistence type="predicted"/>
<protein>
    <submittedName>
        <fullName evidence="5">Exo 5'-3' exonuclease (Including N-terminal domain of PolI)</fullName>
    </submittedName>
</protein>
<dbReference type="GO" id="GO:0033567">
    <property type="term" value="P:DNA replication, Okazaki fragment processing"/>
    <property type="evidence" value="ECO:0007669"/>
    <property type="project" value="InterPro"/>
</dbReference>
<keyword evidence="3" id="KW-0238">DNA-binding</keyword>
<dbReference type="SMART" id="SM00475">
    <property type="entry name" value="53EXOc"/>
    <property type="match status" value="1"/>
</dbReference>
<evidence type="ECO:0000313" key="5">
    <source>
        <dbReference type="EMBL" id="CAB4138278.1"/>
    </source>
</evidence>
<keyword evidence="1" id="KW-0540">Nuclease</keyword>
<dbReference type="InterPro" id="IPR020046">
    <property type="entry name" value="5-3_exonucl_a-hlix_arch_N"/>
</dbReference>
<dbReference type="SUPFAM" id="SSF88723">
    <property type="entry name" value="PIN domain-like"/>
    <property type="match status" value="1"/>
</dbReference>
<feature type="domain" description="5'-3' exonuclease" evidence="4">
    <location>
        <begin position="32"/>
        <end position="306"/>
    </location>
</feature>
<accession>A0A6J5LV02</accession>
<dbReference type="Pfam" id="PF01367">
    <property type="entry name" value="5_3_exonuc"/>
    <property type="match status" value="1"/>
</dbReference>
<dbReference type="EMBL" id="LR796342">
    <property type="protein sequence ID" value="CAB4138278.1"/>
    <property type="molecule type" value="Genomic_DNA"/>
</dbReference>
<dbReference type="InterPro" id="IPR002421">
    <property type="entry name" value="5-3_exonuclease"/>
</dbReference>
<dbReference type="InterPro" id="IPR029060">
    <property type="entry name" value="PIN-like_dom_sf"/>
</dbReference>